<evidence type="ECO:0000313" key="1">
    <source>
        <dbReference type="EMBL" id="TAX63653.1"/>
    </source>
</evidence>
<dbReference type="Proteomes" id="UP000293652">
    <property type="component" value="Unassembled WGS sequence"/>
</dbReference>
<organism evidence="1 2">
    <name type="scientific">Rhizobium leguminosarum</name>
    <dbReference type="NCBI Taxonomy" id="384"/>
    <lineage>
        <taxon>Bacteria</taxon>
        <taxon>Pseudomonadati</taxon>
        <taxon>Pseudomonadota</taxon>
        <taxon>Alphaproteobacteria</taxon>
        <taxon>Hyphomicrobiales</taxon>
        <taxon>Rhizobiaceae</taxon>
        <taxon>Rhizobium/Agrobacterium group</taxon>
        <taxon>Rhizobium</taxon>
    </lineage>
</organism>
<evidence type="ECO:0000313" key="2">
    <source>
        <dbReference type="Proteomes" id="UP000293652"/>
    </source>
</evidence>
<name>A0A4Q8XP32_RHILE</name>
<proteinExistence type="predicted"/>
<gene>
    <name evidence="1" type="ORF">ELI03_36130</name>
</gene>
<dbReference type="EMBL" id="SIPC01000013">
    <property type="protein sequence ID" value="TAX63653.1"/>
    <property type="molecule type" value="Genomic_DNA"/>
</dbReference>
<dbReference type="AlphaFoldDB" id="A0A4Q8XP32"/>
<accession>A0A4Q8XP32</accession>
<sequence>MDERQKVAELSSRLEHLLRLRGLIDENGEIVIASGENLPSQLEDMLDGLVENAAELRSLIQIGRAVRRGEQVSAAVASAAKVMAAEVCDALYESFEGRQKPLN</sequence>
<comment type="caution">
    <text evidence="1">The sequence shown here is derived from an EMBL/GenBank/DDBJ whole genome shotgun (WGS) entry which is preliminary data.</text>
</comment>
<reference evidence="1 2" key="1">
    <citation type="submission" date="2019-02" db="EMBL/GenBank/DDBJ databases">
        <title>The genomic architecture of introgression among sibling species of bacteria.</title>
        <authorList>
            <person name="Cavassim M.I.A."/>
            <person name="Moeskjaer S."/>
            <person name="Moslemi C."/>
            <person name="Fields B."/>
            <person name="Bachmann A."/>
            <person name="Vilhjalmsson B."/>
            <person name="Schierup M.H."/>
            <person name="Young J.P.W."/>
            <person name="Andersen S.U."/>
        </authorList>
    </citation>
    <scope>NUCLEOTIDE SEQUENCE [LARGE SCALE GENOMIC DNA]</scope>
    <source>
        <strain evidence="1 2">SM145A</strain>
    </source>
</reference>
<protein>
    <submittedName>
        <fullName evidence="1">Uncharacterized protein</fullName>
    </submittedName>
</protein>
<dbReference type="RefSeq" id="WP_130751427.1">
    <property type="nucleotide sequence ID" value="NZ_SIPC01000013.1"/>
</dbReference>